<keyword evidence="2 7" id="KW-0812">Transmembrane</keyword>
<proteinExistence type="predicted"/>
<accession>A0A8P4GB01</accession>
<dbReference type="Gene3D" id="2.60.220.50">
    <property type="match status" value="1"/>
</dbReference>
<dbReference type="Pfam" id="PF01825">
    <property type="entry name" value="GPS"/>
    <property type="match status" value="1"/>
</dbReference>
<dbReference type="InterPro" id="IPR046338">
    <property type="entry name" value="GAIN_dom_sf"/>
</dbReference>
<evidence type="ECO:0000256" key="5">
    <source>
        <dbReference type="ARBA" id="ARBA00023157"/>
    </source>
</evidence>
<dbReference type="PANTHER" id="PTHR12011:SF326">
    <property type="entry name" value="ADHESION G-PROTEIN COUPLED RECEPTOR G5"/>
    <property type="match status" value="1"/>
</dbReference>
<evidence type="ECO:0000313" key="11">
    <source>
        <dbReference type="Proteomes" id="UP000694389"/>
    </source>
</evidence>
<comment type="subcellular location">
    <subcellularLocation>
        <location evidence="1">Membrane</location>
        <topology evidence="1">Multi-pass membrane protein</topology>
    </subcellularLocation>
</comment>
<dbReference type="InterPro" id="IPR057244">
    <property type="entry name" value="GAIN_B"/>
</dbReference>
<dbReference type="Gene3D" id="1.20.1070.10">
    <property type="entry name" value="Rhodopsin 7-helix transmembrane proteins"/>
    <property type="match status" value="1"/>
</dbReference>
<sequence length="567" mass="64003">MKFSINFYSKYKVCVVTNVEYNIFQLFRVSSYSLYDSVTTEGCSFLLVVASPFFFSECHLHVILSTSYEALRFKQVSSLAIAPLSHQLHSSDEKKSSQDISNMKRAMQNLEQTLEEADFNETTYMSVNHLLAVLHKPKGPFRGLDFYASENEANLDKAVTNSKVRVQLPRELKAGSDNKIVFCMLTWPETNGTIWGSSEPIYESRLVGLSVRGKKISGLQEHVNITMNLTMSVNETRKPSCVFFNFSTKKFSNDGCITRWKPFQNHVTCSCDHLTYFGVLMVSASLSPEDQNILSYITMIGCSLSLFTLVITVILFITKRKVRADVSMKVHINLAIALILLNVHFLPSQAVAALPSSGLCFYIAVAIHYSLLATLIWMALEGFHLYLLLVRVFNIYIRRYLLKLSMVGWGIPAVIVSLVIIIDKDSYGHVPLTDSESLICYINNDIVKMVTTVGMFCLVFIFNIVMLGVTVRRVVSLRQSKEFGQRDHDRAKRDICTLLGVITLLGITWGLVFFSFGYLATAGLYLFCILNSLQGFFIFLWFVMSLRKIENSTTNTSSESRTTNSST</sequence>
<dbReference type="InterPro" id="IPR017981">
    <property type="entry name" value="GPCR_2-like_7TM"/>
</dbReference>
<feature type="transmembrane region" description="Helical" evidence="7">
    <location>
        <begin position="400"/>
        <end position="422"/>
    </location>
</feature>
<evidence type="ECO:0000256" key="2">
    <source>
        <dbReference type="ARBA" id="ARBA00022692"/>
    </source>
</evidence>
<dbReference type="SMART" id="SM00303">
    <property type="entry name" value="GPS"/>
    <property type="match status" value="1"/>
</dbReference>
<feature type="domain" description="G-protein coupled receptors family 2 profile 2" evidence="9">
    <location>
        <begin position="294"/>
        <end position="546"/>
    </location>
</feature>
<evidence type="ECO:0000256" key="3">
    <source>
        <dbReference type="ARBA" id="ARBA00022989"/>
    </source>
</evidence>
<dbReference type="InterPro" id="IPR000832">
    <property type="entry name" value="GPCR_2_secretin-like"/>
</dbReference>
<feature type="transmembrane region" description="Helical" evidence="7">
    <location>
        <begin position="495"/>
        <end position="516"/>
    </location>
</feature>
<feature type="transmembrane region" description="Helical" evidence="7">
    <location>
        <begin position="293"/>
        <end position="318"/>
    </location>
</feature>
<evidence type="ECO:0000256" key="4">
    <source>
        <dbReference type="ARBA" id="ARBA00023136"/>
    </source>
</evidence>
<feature type="domain" description="GAIN-B" evidence="8">
    <location>
        <begin position="144"/>
        <end position="287"/>
    </location>
</feature>
<dbReference type="Proteomes" id="UP000694389">
    <property type="component" value="Unassembled WGS sequence"/>
</dbReference>
<dbReference type="GeneTree" id="ENSGT00940000154285"/>
<keyword evidence="6" id="KW-0175">Coiled coil</keyword>
<evidence type="ECO:0000256" key="7">
    <source>
        <dbReference type="SAM" id="Phobius"/>
    </source>
</evidence>
<dbReference type="PRINTS" id="PR00249">
    <property type="entry name" value="GPCRSECRETIN"/>
</dbReference>
<keyword evidence="4 7" id="KW-0472">Membrane</keyword>
<dbReference type="PROSITE" id="PS50261">
    <property type="entry name" value="G_PROTEIN_RECEP_F2_4"/>
    <property type="match status" value="1"/>
</dbReference>
<dbReference type="PROSITE" id="PS50221">
    <property type="entry name" value="GAIN_B"/>
    <property type="match status" value="1"/>
</dbReference>
<evidence type="ECO:0000256" key="1">
    <source>
        <dbReference type="ARBA" id="ARBA00004141"/>
    </source>
</evidence>
<name>A0A8P4GB01_DICLA</name>
<reference evidence="10" key="2">
    <citation type="submission" date="2025-09" db="UniProtKB">
        <authorList>
            <consortium name="Ensembl"/>
        </authorList>
    </citation>
    <scope>IDENTIFICATION</scope>
</reference>
<feature type="transmembrane region" description="Helical" evidence="7">
    <location>
        <begin position="453"/>
        <end position="475"/>
    </location>
</feature>
<dbReference type="GO" id="GO:0005886">
    <property type="term" value="C:plasma membrane"/>
    <property type="evidence" value="ECO:0007669"/>
    <property type="project" value="TreeGrafter"/>
</dbReference>
<feature type="transmembrane region" description="Helical" evidence="7">
    <location>
        <begin position="359"/>
        <end position="380"/>
    </location>
</feature>
<evidence type="ECO:0000313" key="10">
    <source>
        <dbReference type="Ensembl" id="ENSDLAP00005076258.1"/>
    </source>
</evidence>
<feature type="coiled-coil region" evidence="6">
    <location>
        <begin position="93"/>
        <end position="120"/>
    </location>
</feature>
<evidence type="ECO:0000259" key="9">
    <source>
        <dbReference type="PROSITE" id="PS50261"/>
    </source>
</evidence>
<dbReference type="InterPro" id="IPR000203">
    <property type="entry name" value="GPS"/>
</dbReference>
<dbReference type="GO" id="GO:0007189">
    <property type="term" value="P:adenylate cyclase-activating G protein-coupled receptor signaling pathway"/>
    <property type="evidence" value="ECO:0007669"/>
    <property type="project" value="TreeGrafter"/>
</dbReference>
<feature type="transmembrane region" description="Helical" evidence="7">
    <location>
        <begin position="522"/>
        <end position="543"/>
    </location>
</feature>
<evidence type="ECO:0000259" key="8">
    <source>
        <dbReference type="PROSITE" id="PS50221"/>
    </source>
</evidence>
<dbReference type="GO" id="GO:0007166">
    <property type="term" value="P:cell surface receptor signaling pathway"/>
    <property type="evidence" value="ECO:0007669"/>
    <property type="project" value="InterPro"/>
</dbReference>
<dbReference type="PANTHER" id="PTHR12011">
    <property type="entry name" value="ADHESION G-PROTEIN COUPLED RECEPTOR"/>
    <property type="match status" value="1"/>
</dbReference>
<dbReference type="AlphaFoldDB" id="A0A8P4GB01"/>
<evidence type="ECO:0000256" key="6">
    <source>
        <dbReference type="SAM" id="Coils"/>
    </source>
</evidence>
<reference evidence="10" key="1">
    <citation type="submission" date="2025-08" db="UniProtKB">
        <authorList>
            <consortium name="Ensembl"/>
        </authorList>
    </citation>
    <scope>IDENTIFICATION</scope>
</reference>
<organism evidence="10 11">
    <name type="scientific">Dicentrarchus labrax</name>
    <name type="common">European seabass</name>
    <name type="synonym">Morone labrax</name>
    <dbReference type="NCBI Taxonomy" id="13489"/>
    <lineage>
        <taxon>Eukaryota</taxon>
        <taxon>Metazoa</taxon>
        <taxon>Chordata</taxon>
        <taxon>Craniata</taxon>
        <taxon>Vertebrata</taxon>
        <taxon>Euteleostomi</taxon>
        <taxon>Actinopterygii</taxon>
        <taxon>Neopterygii</taxon>
        <taxon>Teleostei</taxon>
        <taxon>Neoteleostei</taxon>
        <taxon>Acanthomorphata</taxon>
        <taxon>Eupercaria</taxon>
        <taxon>Moronidae</taxon>
        <taxon>Dicentrarchus</taxon>
    </lineage>
</organism>
<dbReference type="Pfam" id="PF00002">
    <property type="entry name" value="7tm_2"/>
    <property type="match status" value="1"/>
</dbReference>
<feature type="transmembrane region" description="Helical" evidence="7">
    <location>
        <begin position="330"/>
        <end position="347"/>
    </location>
</feature>
<dbReference type="GO" id="GO:0004930">
    <property type="term" value="F:G protein-coupled receptor activity"/>
    <property type="evidence" value="ECO:0007669"/>
    <property type="project" value="InterPro"/>
</dbReference>
<dbReference type="Ensembl" id="ENSDLAT00005081249.1">
    <property type="protein sequence ID" value="ENSDLAP00005076258.1"/>
    <property type="gene ID" value="ENSDLAG00005008098.2"/>
</dbReference>
<keyword evidence="3 7" id="KW-1133">Transmembrane helix</keyword>
<keyword evidence="5" id="KW-1015">Disulfide bond</keyword>
<keyword evidence="11" id="KW-1185">Reference proteome</keyword>
<protein>
    <submittedName>
        <fullName evidence="10">Uncharacterized protein</fullName>
    </submittedName>
</protein>